<keyword evidence="3" id="KW-1185">Reference proteome</keyword>
<feature type="region of interest" description="Disordered" evidence="1">
    <location>
        <begin position="1"/>
        <end position="113"/>
    </location>
</feature>
<dbReference type="AlphaFoldDB" id="A0AAD7NMW5"/>
<proteinExistence type="predicted"/>
<feature type="compositionally biased region" description="Low complexity" evidence="1">
    <location>
        <begin position="91"/>
        <end position="103"/>
    </location>
</feature>
<evidence type="ECO:0000313" key="3">
    <source>
        <dbReference type="Proteomes" id="UP001215598"/>
    </source>
</evidence>
<comment type="caution">
    <text evidence="2">The sequence shown here is derived from an EMBL/GenBank/DDBJ whole genome shotgun (WGS) entry which is preliminary data.</text>
</comment>
<dbReference type="EMBL" id="JARKIB010000021">
    <property type="protein sequence ID" value="KAJ7767746.1"/>
    <property type="molecule type" value="Genomic_DNA"/>
</dbReference>
<name>A0AAD7NMW5_9AGAR</name>
<dbReference type="Proteomes" id="UP001215598">
    <property type="component" value="Unassembled WGS sequence"/>
</dbReference>
<gene>
    <name evidence="2" type="ORF">B0H16DRAFT_1716661</name>
</gene>
<accession>A0AAD7NMW5</accession>
<protein>
    <submittedName>
        <fullName evidence="2">Uncharacterized protein</fullName>
    </submittedName>
</protein>
<sequence length="113" mass="11969">MNCRNIGLPDRPTSSPRKAPSKLGHGTRPPARGSSASTPRLRVCTPRMPTASPTASRNLRDGHRPRLVLASRPATPPARAHTDTAPARAITRVSSTRVVGTTVAPPSRPRPST</sequence>
<reference evidence="2" key="1">
    <citation type="submission" date="2023-03" db="EMBL/GenBank/DDBJ databases">
        <title>Massive genome expansion in bonnet fungi (Mycena s.s.) driven by repeated elements and novel gene families across ecological guilds.</title>
        <authorList>
            <consortium name="Lawrence Berkeley National Laboratory"/>
            <person name="Harder C.B."/>
            <person name="Miyauchi S."/>
            <person name="Viragh M."/>
            <person name="Kuo A."/>
            <person name="Thoen E."/>
            <person name="Andreopoulos B."/>
            <person name="Lu D."/>
            <person name="Skrede I."/>
            <person name="Drula E."/>
            <person name="Henrissat B."/>
            <person name="Morin E."/>
            <person name="Kohler A."/>
            <person name="Barry K."/>
            <person name="LaButti K."/>
            <person name="Morin E."/>
            <person name="Salamov A."/>
            <person name="Lipzen A."/>
            <person name="Mereny Z."/>
            <person name="Hegedus B."/>
            <person name="Baldrian P."/>
            <person name="Stursova M."/>
            <person name="Weitz H."/>
            <person name="Taylor A."/>
            <person name="Grigoriev I.V."/>
            <person name="Nagy L.G."/>
            <person name="Martin F."/>
            <person name="Kauserud H."/>
        </authorList>
    </citation>
    <scope>NUCLEOTIDE SEQUENCE</scope>
    <source>
        <strain evidence="2">CBHHK182m</strain>
    </source>
</reference>
<evidence type="ECO:0000256" key="1">
    <source>
        <dbReference type="SAM" id="MobiDB-lite"/>
    </source>
</evidence>
<organism evidence="2 3">
    <name type="scientific">Mycena metata</name>
    <dbReference type="NCBI Taxonomy" id="1033252"/>
    <lineage>
        <taxon>Eukaryota</taxon>
        <taxon>Fungi</taxon>
        <taxon>Dikarya</taxon>
        <taxon>Basidiomycota</taxon>
        <taxon>Agaricomycotina</taxon>
        <taxon>Agaricomycetes</taxon>
        <taxon>Agaricomycetidae</taxon>
        <taxon>Agaricales</taxon>
        <taxon>Marasmiineae</taxon>
        <taxon>Mycenaceae</taxon>
        <taxon>Mycena</taxon>
    </lineage>
</organism>
<evidence type="ECO:0000313" key="2">
    <source>
        <dbReference type="EMBL" id="KAJ7767746.1"/>
    </source>
</evidence>